<protein>
    <submittedName>
        <fullName evidence="6">Transcriptional regulator, LysR family</fullName>
    </submittedName>
</protein>
<evidence type="ECO:0000256" key="4">
    <source>
        <dbReference type="ARBA" id="ARBA00023163"/>
    </source>
</evidence>
<dbReference type="STRING" id="286727.SAMN02982917_6790"/>
<dbReference type="Pfam" id="PF03466">
    <property type="entry name" value="LysR_substrate"/>
    <property type="match status" value="1"/>
</dbReference>
<keyword evidence="2" id="KW-0805">Transcription regulation</keyword>
<dbReference type="AlphaFoldDB" id="A0A1X7HMS2"/>
<dbReference type="OrthoDB" id="7840053at2"/>
<evidence type="ECO:0000256" key="1">
    <source>
        <dbReference type="ARBA" id="ARBA00009437"/>
    </source>
</evidence>
<gene>
    <name evidence="6" type="ORF">SAMN02982917_6790</name>
</gene>
<dbReference type="GO" id="GO:0003677">
    <property type="term" value="F:DNA binding"/>
    <property type="evidence" value="ECO:0007669"/>
    <property type="project" value="UniProtKB-KW"/>
</dbReference>
<evidence type="ECO:0000256" key="2">
    <source>
        <dbReference type="ARBA" id="ARBA00023015"/>
    </source>
</evidence>
<evidence type="ECO:0000256" key="3">
    <source>
        <dbReference type="ARBA" id="ARBA00023125"/>
    </source>
</evidence>
<keyword evidence="3" id="KW-0238">DNA-binding</keyword>
<dbReference type="SUPFAM" id="SSF53850">
    <property type="entry name" value="Periplasmic binding protein-like II"/>
    <property type="match status" value="1"/>
</dbReference>
<evidence type="ECO:0000259" key="5">
    <source>
        <dbReference type="PROSITE" id="PS50931"/>
    </source>
</evidence>
<name>A0A1X7HMS2_9PROT</name>
<dbReference type="Gene3D" id="1.10.10.10">
    <property type="entry name" value="Winged helix-like DNA-binding domain superfamily/Winged helix DNA-binding domain"/>
    <property type="match status" value="1"/>
</dbReference>
<feature type="domain" description="HTH lysR-type" evidence="5">
    <location>
        <begin position="12"/>
        <end position="69"/>
    </location>
</feature>
<dbReference type="PANTHER" id="PTHR30419">
    <property type="entry name" value="HTH-TYPE TRANSCRIPTIONAL REGULATOR YBHD"/>
    <property type="match status" value="1"/>
</dbReference>
<dbReference type="GO" id="GO:0005829">
    <property type="term" value="C:cytosol"/>
    <property type="evidence" value="ECO:0007669"/>
    <property type="project" value="TreeGrafter"/>
</dbReference>
<keyword evidence="4" id="KW-0804">Transcription</keyword>
<dbReference type="GO" id="GO:0003700">
    <property type="term" value="F:DNA-binding transcription factor activity"/>
    <property type="evidence" value="ECO:0007669"/>
    <property type="project" value="InterPro"/>
</dbReference>
<dbReference type="InterPro" id="IPR005119">
    <property type="entry name" value="LysR_subst-bd"/>
</dbReference>
<comment type="similarity">
    <text evidence="1">Belongs to the LysR transcriptional regulatory family.</text>
</comment>
<evidence type="ECO:0000313" key="7">
    <source>
        <dbReference type="Proteomes" id="UP000192936"/>
    </source>
</evidence>
<dbReference type="InterPro" id="IPR036390">
    <property type="entry name" value="WH_DNA-bd_sf"/>
</dbReference>
<dbReference type="PRINTS" id="PR00039">
    <property type="entry name" value="HTHLYSR"/>
</dbReference>
<proteinExistence type="inferred from homology"/>
<organism evidence="6 7">
    <name type="scientific">Azospirillum oryzae</name>
    <dbReference type="NCBI Taxonomy" id="286727"/>
    <lineage>
        <taxon>Bacteria</taxon>
        <taxon>Pseudomonadati</taxon>
        <taxon>Pseudomonadota</taxon>
        <taxon>Alphaproteobacteria</taxon>
        <taxon>Rhodospirillales</taxon>
        <taxon>Azospirillaceae</taxon>
        <taxon>Azospirillum</taxon>
    </lineage>
</organism>
<dbReference type="InterPro" id="IPR000847">
    <property type="entry name" value="LysR_HTH_N"/>
</dbReference>
<dbReference type="Proteomes" id="UP000192936">
    <property type="component" value="Unassembled WGS sequence"/>
</dbReference>
<dbReference type="Pfam" id="PF00126">
    <property type="entry name" value="HTH_1"/>
    <property type="match status" value="1"/>
</dbReference>
<dbReference type="EMBL" id="FXAK01000009">
    <property type="protein sequence ID" value="SMF89583.1"/>
    <property type="molecule type" value="Genomic_DNA"/>
</dbReference>
<accession>A0A1X7HMS2</accession>
<dbReference type="InterPro" id="IPR050950">
    <property type="entry name" value="HTH-type_LysR_regulators"/>
</dbReference>
<sequence>MEQIERFFQRGLKLNHLRLLSLFATLGQIRLVAERLNVTQPAISKQIAEIEAGLGAAVLTRVGNRLQFTPLGESLLRYAREILLQLEQARHEVDALCSGISGTLTVGAVVTVLPVVAPILTLQLKNKAPNAGLRFIEATSDKLFPMLEAGELDFVFSRTAPAGLHAADTMGQPMLNDPLVIVCGQGHPLATRRGLVPVDLAGVPWILPPRESPSFMALEAWMRRHGLSFPEGCVQTISLSASEALMKSYNFLGLMSLAFVRRGVSRGSLKILKLNDAVFLGDIWLFHKRAAGNPIVAAALECMPAVQETLRSGTD</sequence>
<evidence type="ECO:0000313" key="6">
    <source>
        <dbReference type="EMBL" id="SMF89583.1"/>
    </source>
</evidence>
<dbReference type="SUPFAM" id="SSF46785">
    <property type="entry name" value="Winged helix' DNA-binding domain"/>
    <property type="match status" value="1"/>
</dbReference>
<dbReference type="PANTHER" id="PTHR30419:SF8">
    <property type="entry name" value="NITROGEN ASSIMILATION TRANSCRIPTIONAL ACTIVATOR-RELATED"/>
    <property type="match status" value="1"/>
</dbReference>
<dbReference type="RefSeq" id="WP_085091584.1">
    <property type="nucleotide sequence ID" value="NZ_FXAK01000009.1"/>
</dbReference>
<dbReference type="PROSITE" id="PS50931">
    <property type="entry name" value="HTH_LYSR"/>
    <property type="match status" value="1"/>
</dbReference>
<dbReference type="InterPro" id="IPR036388">
    <property type="entry name" value="WH-like_DNA-bd_sf"/>
</dbReference>
<reference evidence="6 7" key="1">
    <citation type="submission" date="2017-04" db="EMBL/GenBank/DDBJ databases">
        <authorList>
            <person name="Afonso C.L."/>
            <person name="Miller P.J."/>
            <person name="Scott M.A."/>
            <person name="Spackman E."/>
            <person name="Goraichik I."/>
            <person name="Dimitrov K.M."/>
            <person name="Suarez D.L."/>
            <person name="Swayne D.E."/>
        </authorList>
    </citation>
    <scope>NUCLEOTIDE SEQUENCE [LARGE SCALE GENOMIC DNA]</scope>
    <source>
        <strain evidence="6 7">A2P</strain>
    </source>
</reference>
<dbReference type="Gene3D" id="3.40.190.290">
    <property type="match status" value="1"/>
</dbReference>